<dbReference type="EMBL" id="RHHR01000019">
    <property type="protein sequence ID" value="RNB73310.1"/>
    <property type="molecule type" value="Genomic_DNA"/>
</dbReference>
<dbReference type="Gene3D" id="1.10.510.10">
    <property type="entry name" value="Transferase(Phosphotransferase) domain 1"/>
    <property type="match status" value="1"/>
</dbReference>
<protein>
    <submittedName>
        <fullName evidence="2">Aminoglycoside phosphotransferase family protein</fullName>
    </submittedName>
</protein>
<evidence type="ECO:0000313" key="3">
    <source>
        <dbReference type="Proteomes" id="UP000282028"/>
    </source>
</evidence>
<dbReference type="RefSeq" id="WP_122909306.1">
    <property type="nucleotide sequence ID" value="NZ_CBCSBE010000012.1"/>
</dbReference>
<name>A0A3M8CC67_9BACL</name>
<evidence type="ECO:0000313" key="2">
    <source>
        <dbReference type="EMBL" id="RNB73310.1"/>
    </source>
</evidence>
<dbReference type="OrthoDB" id="1645186at2"/>
<dbReference type="GO" id="GO:0016740">
    <property type="term" value="F:transferase activity"/>
    <property type="evidence" value="ECO:0007669"/>
    <property type="project" value="UniProtKB-KW"/>
</dbReference>
<dbReference type="Proteomes" id="UP000282028">
    <property type="component" value="Unassembled WGS sequence"/>
</dbReference>
<dbReference type="InterPro" id="IPR002575">
    <property type="entry name" value="Aminoglycoside_PTrfase"/>
</dbReference>
<reference evidence="2 3" key="1">
    <citation type="submission" date="2018-10" db="EMBL/GenBank/DDBJ databases">
        <title>Phylogenomics of Brevibacillus.</title>
        <authorList>
            <person name="Dunlap C."/>
        </authorList>
    </citation>
    <scope>NUCLEOTIDE SEQUENCE [LARGE SCALE GENOMIC DNA]</scope>
    <source>
        <strain evidence="2 3">JCM 12215</strain>
    </source>
</reference>
<evidence type="ECO:0000259" key="1">
    <source>
        <dbReference type="Pfam" id="PF01636"/>
    </source>
</evidence>
<dbReference type="InterPro" id="IPR011009">
    <property type="entry name" value="Kinase-like_dom_sf"/>
</dbReference>
<keyword evidence="3" id="KW-1185">Reference proteome</keyword>
<dbReference type="Gene3D" id="1.20.58.840">
    <property type="match status" value="1"/>
</dbReference>
<gene>
    <name evidence="2" type="ORF">EDM52_12420</name>
</gene>
<comment type="caution">
    <text evidence="2">The sequence shown here is derived from an EMBL/GenBank/DDBJ whole genome shotgun (WGS) entry which is preliminary data.</text>
</comment>
<accession>A0A3M8CC67</accession>
<proteinExistence type="predicted"/>
<organism evidence="2 3">
    <name type="scientific">Brevibacillus invocatus</name>
    <dbReference type="NCBI Taxonomy" id="173959"/>
    <lineage>
        <taxon>Bacteria</taxon>
        <taxon>Bacillati</taxon>
        <taxon>Bacillota</taxon>
        <taxon>Bacilli</taxon>
        <taxon>Bacillales</taxon>
        <taxon>Paenibacillaceae</taxon>
        <taxon>Brevibacillus</taxon>
    </lineage>
</organism>
<keyword evidence="2" id="KW-0808">Transferase</keyword>
<dbReference type="SUPFAM" id="SSF56112">
    <property type="entry name" value="Protein kinase-like (PK-like)"/>
    <property type="match status" value="1"/>
</dbReference>
<dbReference type="AlphaFoldDB" id="A0A3M8CC67"/>
<sequence>MDSIIHTVRTHYAIDIRELEQQKGGWASLAYKVHDGKIDYFLKAYEKHRASTPKLTANMNHYVPVLLWLKENSSLNEKISVPILTNNQAYTCEDEMNIYMLFDFIEGDTIGDQTLTSHQVKQFAQIISELHAYGEDIPIDTDAIKEDFDVPFLEPLWHILSSEHHAPSDVWQLLRTTVAPIKEKIIRVERLAQHLQSADLRMALCHTDLHSWNLMQSRHVILIDWEGMKLAPVEADMIFLVDKPFFNDFLEMYRQKHPNYSIHPEALQFYQEKRKLEDIWEFIEQLMYDEQEEREREVTMNYLKEELKLIRM</sequence>
<feature type="domain" description="Aminoglycoside phosphotransferase" evidence="1">
    <location>
        <begin position="20"/>
        <end position="256"/>
    </location>
</feature>
<dbReference type="Gene3D" id="3.30.200.20">
    <property type="entry name" value="Phosphorylase Kinase, domain 1"/>
    <property type="match status" value="1"/>
</dbReference>
<dbReference type="Pfam" id="PF01636">
    <property type="entry name" value="APH"/>
    <property type="match status" value="1"/>
</dbReference>